<dbReference type="PANTHER" id="PTHR35784:SF1">
    <property type="entry name" value="MEDIATOR OF RNA POLYMERASE II TRANSCRIPTION SUBUNIT 5"/>
    <property type="match status" value="1"/>
</dbReference>
<feature type="region of interest" description="Disordered" evidence="10">
    <location>
        <begin position="983"/>
        <end position="1009"/>
    </location>
</feature>
<evidence type="ECO:0000313" key="12">
    <source>
        <dbReference type="Proteomes" id="UP001586593"/>
    </source>
</evidence>
<keyword evidence="7 9" id="KW-0539">Nucleus</keyword>
<comment type="similarity">
    <text evidence="2 9">Belongs to the Mediator complex subunit 5 family.</text>
</comment>
<sequence>MAALSAGLDHWSSFISHALATRLDTDTFESYVPLLNAKHPLPPPVVADVLLRPSPPNHDWLDPRILQYLPVLLKLKVVDTVAVLSALHRHSTSHSFSSSSNEGDSNTDTSKKVWRWTNSYGAEEVVFYRLTKAVAQGSAVKTTTEALQLAKAIGKWMTLFSSASASFAEAAVIGAISPPSQIKEEMESARAAFVMLCLGVFENQMVVDALSRPLAKSLREELSGCLSNFLPTIMQSSSEIAARLELFRTQTLASFDPVDNEKESEDAEMFDVYDQTVGLQNFQIAELPTENSRAGLFIYLNAALVGRPLLADTTLFTYLHNRYQGDLQSTAIALILASFDVLANAVFRNNEGAKSGLLLRSYLINKVPLLLASFPYALGTTYPEFDAEYCITQALNQVDTGVFPTLSSMFDASNDHNAFTETVRQDFCFSCLLHGLISKEARDDLLGEITFQELPVGGRYVKENLVQQCLADPERLQKLVGELEGMDGNAGAACQAVAEVMGQLCKNKETMALKQLCSQLARKPLSLDVLLLFNKAETLLQPLCELLDNWRYEEDQGEYQPVYEEFGAILLLLLAFAYRYDLSPADFKINSSDSFVARLLAKSQVGRPLEDLSEQEKGHIGGWVHGLFGSDAGGLGDELMSSCPPQDFYLLIPTLFQQIVLAFSSGILTEDMLKGGLEYLVDTFLLPSLVPAILYLSNHVWAYRPQDQKAIIRIFQMMLLPKSISNEASTMLSSVLNIVAEPLEHALRSYLRQEPKSQDVEPLLRALKDNIPLSRRTGNAYHHEVETWAGTSGGGLTASVRHTMQSLIQWSQNSNLGGMGTPYTHRQIMLTLRMIGAKRLLATIVDEVRQQTEAGSGAVAYDVATALICAPDVTNDPTPLQIPAATMPALDEAGNIPTLGQRRTTLRQALKSEAEEWKKLQKADPILAETVVRLYRRVEAQMVVPQVAAVSAAAAAAAMMQPNDLNLGVGDGSLGEAIAAAAAAGGGDGSGGEGGGGPNDGGGGGGLAGEDSLSLDTSVNLGLGGAGDLDLGSATNSAGGGLGLDEHDIFGDLASAGDFNLDSWSDINMV</sequence>
<dbReference type="Pfam" id="PF08689">
    <property type="entry name" value="Med5"/>
    <property type="match status" value="1"/>
</dbReference>
<dbReference type="Proteomes" id="UP001586593">
    <property type="component" value="Unassembled WGS sequence"/>
</dbReference>
<evidence type="ECO:0000313" key="11">
    <source>
        <dbReference type="EMBL" id="KAL1869677.1"/>
    </source>
</evidence>
<protein>
    <recommendedName>
        <fullName evidence="3 9">Mediator of RNA polymerase II transcription subunit 5</fullName>
    </recommendedName>
    <alternativeName>
        <fullName evidence="8 9">Mediator complex subunit 5</fullName>
    </alternativeName>
</protein>
<comment type="caution">
    <text evidence="11">The sequence shown here is derived from an EMBL/GenBank/DDBJ whole genome shotgun (WGS) entry which is preliminary data.</text>
</comment>
<organism evidence="11 12">
    <name type="scientific">Phialemonium thermophilum</name>
    <dbReference type="NCBI Taxonomy" id="223376"/>
    <lineage>
        <taxon>Eukaryota</taxon>
        <taxon>Fungi</taxon>
        <taxon>Dikarya</taxon>
        <taxon>Ascomycota</taxon>
        <taxon>Pezizomycotina</taxon>
        <taxon>Sordariomycetes</taxon>
        <taxon>Sordariomycetidae</taxon>
        <taxon>Cephalothecales</taxon>
        <taxon>Cephalothecaceae</taxon>
        <taxon>Phialemonium</taxon>
    </lineage>
</organism>
<gene>
    <name evidence="9" type="primary">MED5</name>
    <name evidence="11" type="ORF">VTK73DRAFT_3051</name>
</gene>
<accession>A0ABR3X1S9</accession>
<comment type="subunit">
    <text evidence="9">Component of the Mediator complex.</text>
</comment>
<evidence type="ECO:0000256" key="3">
    <source>
        <dbReference type="ARBA" id="ARBA00020628"/>
    </source>
</evidence>
<evidence type="ECO:0000256" key="6">
    <source>
        <dbReference type="ARBA" id="ARBA00023163"/>
    </source>
</evidence>
<evidence type="ECO:0000256" key="1">
    <source>
        <dbReference type="ARBA" id="ARBA00004123"/>
    </source>
</evidence>
<evidence type="ECO:0000256" key="9">
    <source>
        <dbReference type="RuleBase" id="RU364142"/>
    </source>
</evidence>
<dbReference type="EMBL" id="JAZHXJ010000192">
    <property type="protein sequence ID" value="KAL1869677.1"/>
    <property type="molecule type" value="Genomic_DNA"/>
</dbReference>
<dbReference type="PANTHER" id="PTHR35784">
    <property type="entry name" value="MEDIATOR OF RNA POLYMERASE II TRANSCRIPTION SUBUNIT 5"/>
    <property type="match status" value="1"/>
</dbReference>
<comment type="subcellular location">
    <subcellularLocation>
        <location evidence="1 9">Nucleus</location>
    </subcellularLocation>
</comment>
<evidence type="ECO:0000256" key="10">
    <source>
        <dbReference type="SAM" id="MobiDB-lite"/>
    </source>
</evidence>
<comment type="function">
    <text evidence="9">Component of the Mediator complex, a coactivator involved in the regulated transcription of nearly all RNA polymerase II-dependent genes. Mediator functions as a bridge to convey information from gene-specific regulatory proteins to the basal RNA polymerase II transcription machinery. Mediator is recruited to promoters by direct interactions with regulatory proteins and serves as a scaffold for the assembly of a functional preinitiation complex with RNA polymerase II and the general transcription factors.</text>
</comment>
<evidence type="ECO:0000256" key="7">
    <source>
        <dbReference type="ARBA" id="ARBA00023242"/>
    </source>
</evidence>
<name>A0ABR3X1S9_9PEZI</name>
<proteinExistence type="inferred from homology"/>
<reference evidence="11 12" key="1">
    <citation type="journal article" date="2024" name="Commun. Biol.">
        <title>Comparative genomic analysis of thermophilic fungi reveals convergent evolutionary adaptations and gene losses.</title>
        <authorList>
            <person name="Steindorff A.S."/>
            <person name="Aguilar-Pontes M.V."/>
            <person name="Robinson A.J."/>
            <person name="Andreopoulos B."/>
            <person name="LaButti K."/>
            <person name="Kuo A."/>
            <person name="Mondo S."/>
            <person name="Riley R."/>
            <person name="Otillar R."/>
            <person name="Haridas S."/>
            <person name="Lipzen A."/>
            <person name="Grimwood J."/>
            <person name="Schmutz J."/>
            <person name="Clum A."/>
            <person name="Reid I.D."/>
            <person name="Moisan M.C."/>
            <person name="Butler G."/>
            <person name="Nguyen T.T.M."/>
            <person name="Dewar K."/>
            <person name="Conant G."/>
            <person name="Drula E."/>
            <person name="Henrissat B."/>
            <person name="Hansel C."/>
            <person name="Singer S."/>
            <person name="Hutchinson M.I."/>
            <person name="de Vries R.P."/>
            <person name="Natvig D.O."/>
            <person name="Powell A.J."/>
            <person name="Tsang A."/>
            <person name="Grigoriev I.V."/>
        </authorList>
    </citation>
    <scope>NUCLEOTIDE SEQUENCE [LARGE SCALE GENOMIC DNA]</scope>
    <source>
        <strain evidence="11 12">ATCC 24622</strain>
    </source>
</reference>
<keyword evidence="6 9" id="KW-0804">Transcription</keyword>
<dbReference type="InterPro" id="IPR014801">
    <property type="entry name" value="Mediator_Med5_fun"/>
</dbReference>
<evidence type="ECO:0000256" key="8">
    <source>
        <dbReference type="ARBA" id="ARBA00031256"/>
    </source>
</evidence>
<evidence type="ECO:0000256" key="4">
    <source>
        <dbReference type="ARBA" id="ARBA00023015"/>
    </source>
</evidence>
<feature type="compositionally biased region" description="Gly residues" evidence="10">
    <location>
        <begin position="984"/>
        <end position="1008"/>
    </location>
</feature>
<evidence type="ECO:0000256" key="2">
    <source>
        <dbReference type="ARBA" id="ARBA00008782"/>
    </source>
</evidence>
<evidence type="ECO:0000256" key="5">
    <source>
        <dbReference type="ARBA" id="ARBA00023159"/>
    </source>
</evidence>
<keyword evidence="5 9" id="KW-0010">Activator</keyword>
<keyword evidence="12" id="KW-1185">Reference proteome</keyword>
<keyword evidence="4 9" id="KW-0805">Transcription regulation</keyword>